<comment type="caution">
    <text evidence="4">The sequence shown here is derived from an EMBL/GenBank/DDBJ whole genome shotgun (WGS) entry which is preliminary data.</text>
</comment>
<dbReference type="AlphaFoldDB" id="A0A2P6TTL9"/>
<keyword evidence="1" id="KW-0175">Coiled coil</keyword>
<dbReference type="GO" id="GO:0004812">
    <property type="term" value="F:aminoacyl-tRNA ligase activity"/>
    <property type="evidence" value="ECO:0007669"/>
    <property type="project" value="UniProtKB-KW"/>
</dbReference>
<organism evidence="4 5">
    <name type="scientific">Chlorella sorokiniana</name>
    <name type="common">Freshwater green alga</name>
    <dbReference type="NCBI Taxonomy" id="3076"/>
    <lineage>
        <taxon>Eukaryota</taxon>
        <taxon>Viridiplantae</taxon>
        <taxon>Chlorophyta</taxon>
        <taxon>core chlorophytes</taxon>
        <taxon>Trebouxiophyceae</taxon>
        <taxon>Chlorellales</taxon>
        <taxon>Chlorellaceae</taxon>
        <taxon>Chlorella clade</taxon>
        <taxon>Chlorella</taxon>
    </lineage>
</organism>
<reference evidence="4 5" key="1">
    <citation type="journal article" date="2018" name="Plant J.">
        <title>Genome sequences of Chlorella sorokiniana UTEX 1602 and Micractinium conductrix SAG 241.80: implications to maltose excretion by a green alga.</title>
        <authorList>
            <person name="Arriola M.B."/>
            <person name="Velmurugan N."/>
            <person name="Zhang Y."/>
            <person name="Plunkett M.H."/>
            <person name="Hondzo H."/>
            <person name="Barney B.M."/>
        </authorList>
    </citation>
    <scope>NUCLEOTIDE SEQUENCE [LARGE SCALE GENOMIC DNA]</scope>
    <source>
        <strain evidence="5">UTEX 1602</strain>
    </source>
</reference>
<evidence type="ECO:0000313" key="4">
    <source>
        <dbReference type="EMBL" id="PRW57418.1"/>
    </source>
</evidence>
<sequence length="306" mass="33453">MSTARLALLAVLAAALIGGASACGCENCCNWWTKGHRVCYRTYSIWRWGPQRFINATAQFELMRLIPAINQIYAEEMGVKGCTMTKYSALSGCSQERQKYDKKWDTIYKWTDWSFTYDTAWWCPVGAGSPQCKCASQCLVCQQTFENGKCPCRTGHYEYLTIKAVMQVAAGATTSAAGPVTPERAALPPPPAEVPGLESEAGSESEGEELTIGEMENSVTEEIELLEIDFGHHFETGRVVSSRAAELVAEADALVVKSQKVRCVVQLRSVAHKLSVTAAKHGKRASELRKQLAEAKAALKQAQGSD</sequence>
<dbReference type="EMBL" id="LHPG02000007">
    <property type="protein sequence ID" value="PRW57418.1"/>
    <property type="molecule type" value="Genomic_DNA"/>
</dbReference>
<evidence type="ECO:0000313" key="5">
    <source>
        <dbReference type="Proteomes" id="UP000239899"/>
    </source>
</evidence>
<feature type="coiled-coil region" evidence="1">
    <location>
        <begin position="278"/>
        <end position="305"/>
    </location>
</feature>
<name>A0A2P6TTL9_CHLSO</name>
<evidence type="ECO:0000256" key="3">
    <source>
        <dbReference type="SAM" id="SignalP"/>
    </source>
</evidence>
<feature type="chain" id="PRO_5015179898" evidence="3">
    <location>
        <begin position="23"/>
        <end position="306"/>
    </location>
</feature>
<evidence type="ECO:0000256" key="2">
    <source>
        <dbReference type="SAM" id="MobiDB-lite"/>
    </source>
</evidence>
<keyword evidence="3" id="KW-0732">Signal</keyword>
<keyword evidence="5" id="KW-1185">Reference proteome</keyword>
<gene>
    <name evidence="4" type="ORF">C2E21_4157</name>
</gene>
<dbReference type="OrthoDB" id="10363056at2759"/>
<feature type="signal peptide" evidence="3">
    <location>
        <begin position="1"/>
        <end position="22"/>
    </location>
</feature>
<proteinExistence type="predicted"/>
<dbReference type="PROSITE" id="PS51257">
    <property type="entry name" value="PROKAR_LIPOPROTEIN"/>
    <property type="match status" value="1"/>
</dbReference>
<protein>
    <submittedName>
        <fullName evidence="4">Tryptophanyl-tRNA synthetase</fullName>
    </submittedName>
</protein>
<accession>A0A2P6TTL9</accession>
<feature type="compositionally biased region" description="Acidic residues" evidence="2">
    <location>
        <begin position="201"/>
        <end position="210"/>
    </location>
</feature>
<feature type="region of interest" description="Disordered" evidence="2">
    <location>
        <begin position="177"/>
        <end position="210"/>
    </location>
</feature>
<dbReference type="Proteomes" id="UP000239899">
    <property type="component" value="Unassembled WGS sequence"/>
</dbReference>
<evidence type="ECO:0000256" key="1">
    <source>
        <dbReference type="SAM" id="Coils"/>
    </source>
</evidence>